<feature type="domain" description="DUF1648" evidence="2">
    <location>
        <begin position="23"/>
        <end position="67"/>
    </location>
</feature>
<accession>A0ABU3LGU4</accession>
<dbReference type="RefSeq" id="WP_349242198.1">
    <property type="nucleotide sequence ID" value="NZ_JAVTTO010000004.1"/>
</dbReference>
<feature type="transmembrane region" description="Helical" evidence="1">
    <location>
        <begin position="99"/>
        <end position="118"/>
    </location>
</feature>
<feature type="transmembrane region" description="Helical" evidence="1">
    <location>
        <begin position="12"/>
        <end position="33"/>
    </location>
</feature>
<evidence type="ECO:0000259" key="2">
    <source>
        <dbReference type="Pfam" id="PF07853"/>
    </source>
</evidence>
<keyword evidence="4" id="KW-1185">Reference proteome</keyword>
<gene>
    <name evidence="3" type="ORF">RQM59_11180</name>
</gene>
<evidence type="ECO:0000313" key="4">
    <source>
        <dbReference type="Proteomes" id="UP001257277"/>
    </source>
</evidence>
<sequence>MDNQHNIKLETIDYIIISIAFFISLCSWLYVIIEYAELPSEIPTHFTLNGEIDGHGSKDIIWLVMGLLTILNVGLFYLSKATSFHSIQLKSRIANFRAAAIYMPFLSIVQGIVVYSVIESAKGTFQYSQWMLPSILTITGITLIVMFTIIFKNK</sequence>
<feature type="transmembrane region" description="Helical" evidence="1">
    <location>
        <begin position="130"/>
        <end position="151"/>
    </location>
</feature>
<organism evidence="3 4">
    <name type="scientific">Asprobacillus argus</name>
    <dbReference type="NCBI Taxonomy" id="3076534"/>
    <lineage>
        <taxon>Bacteria</taxon>
        <taxon>Pseudomonadati</taxon>
        <taxon>Bacteroidota</taxon>
        <taxon>Flavobacteriia</taxon>
        <taxon>Flavobacteriales</taxon>
        <taxon>Flavobacteriaceae</taxon>
        <taxon>Asprobacillus</taxon>
    </lineage>
</organism>
<feature type="transmembrane region" description="Helical" evidence="1">
    <location>
        <begin position="60"/>
        <end position="78"/>
    </location>
</feature>
<dbReference type="EMBL" id="JAVTTO010000004">
    <property type="protein sequence ID" value="MDT7832946.1"/>
    <property type="molecule type" value="Genomic_DNA"/>
</dbReference>
<evidence type="ECO:0000313" key="3">
    <source>
        <dbReference type="EMBL" id="MDT7832946.1"/>
    </source>
</evidence>
<dbReference type="InterPro" id="IPR012867">
    <property type="entry name" value="DUF1648"/>
</dbReference>
<comment type="caution">
    <text evidence="3">The sequence shown here is derived from an EMBL/GenBank/DDBJ whole genome shotgun (WGS) entry which is preliminary data.</text>
</comment>
<reference evidence="3 4" key="1">
    <citation type="submission" date="2023-09" db="EMBL/GenBank/DDBJ databases">
        <title>Novel taxa isolated from Blanes Bay.</title>
        <authorList>
            <person name="Rey-Velasco X."/>
            <person name="Lucena T."/>
        </authorList>
    </citation>
    <scope>NUCLEOTIDE SEQUENCE [LARGE SCALE GENOMIC DNA]</scope>
    <source>
        <strain evidence="3 4">S356</strain>
    </source>
</reference>
<dbReference type="Proteomes" id="UP001257277">
    <property type="component" value="Unassembled WGS sequence"/>
</dbReference>
<evidence type="ECO:0000256" key="1">
    <source>
        <dbReference type="SAM" id="Phobius"/>
    </source>
</evidence>
<keyword evidence="1" id="KW-0472">Membrane</keyword>
<protein>
    <submittedName>
        <fullName evidence="3">DUF1648 domain-containing protein</fullName>
    </submittedName>
</protein>
<dbReference type="Pfam" id="PF07853">
    <property type="entry name" value="DUF1648"/>
    <property type="match status" value="1"/>
</dbReference>
<keyword evidence="1" id="KW-1133">Transmembrane helix</keyword>
<name>A0ABU3LGU4_9FLAO</name>
<keyword evidence="1" id="KW-0812">Transmembrane</keyword>
<proteinExistence type="predicted"/>